<accession>J9D1G7</accession>
<dbReference type="AlphaFoldDB" id="J9D1G7"/>
<reference evidence="1" key="1">
    <citation type="journal article" date="2012" name="PLoS ONE">
        <title>Gene sets for utilization of primary and secondary nutrition supplies in the distal gut of endangered iberian lynx.</title>
        <authorList>
            <person name="Alcaide M."/>
            <person name="Messina E."/>
            <person name="Richter M."/>
            <person name="Bargiela R."/>
            <person name="Peplies J."/>
            <person name="Huws S.A."/>
            <person name="Newbold C.J."/>
            <person name="Golyshin P.N."/>
            <person name="Simon M.A."/>
            <person name="Lopez G."/>
            <person name="Yakimov M.M."/>
            <person name="Ferrer M."/>
        </authorList>
    </citation>
    <scope>NUCLEOTIDE SEQUENCE</scope>
</reference>
<protein>
    <submittedName>
        <fullName evidence="1">Uncharacterized protein</fullName>
    </submittedName>
</protein>
<comment type="caution">
    <text evidence="1">The sequence shown here is derived from an EMBL/GenBank/DDBJ whole genome shotgun (WGS) entry which is preliminary data.</text>
</comment>
<evidence type="ECO:0000313" key="1">
    <source>
        <dbReference type="EMBL" id="EJX06421.1"/>
    </source>
</evidence>
<sequence length="113" mass="13049">MIPADVALNDFTRTGVVYIGTICVFYRRSQITDARVACIFHRHGRIVLGPFLTDNCILKARLFKGFLPVVYTLDEIRTPLLRRSRVDVVNNRLLRLNQFAALHLLRVCAVFRF</sequence>
<dbReference type="EMBL" id="AMCI01001165">
    <property type="protein sequence ID" value="EJX06421.1"/>
    <property type="molecule type" value="Genomic_DNA"/>
</dbReference>
<proteinExistence type="predicted"/>
<name>J9D1G7_9ZZZZ</name>
<organism evidence="1">
    <name type="scientific">gut metagenome</name>
    <dbReference type="NCBI Taxonomy" id="749906"/>
    <lineage>
        <taxon>unclassified sequences</taxon>
        <taxon>metagenomes</taxon>
        <taxon>organismal metagenomes</taxon>
    </lineage>
</organism>
<gene>
    <name evidence="1" type="ORF">EVA_05472</name>
</gene>